<gene>
    <name evidence="9" type="ORF">AQUSIP_05600</name>
</gene>
<proteinExistence type="inferred from homology"/>
<feature type="signal peptide" evidence="8">
    <location>
        <begin position="1"/>
        <end position="24"/>
    </location>
</feature>
<dbReference type="Gene3D" id="2.40.160.60">
    <property type="entry name" value="Outer membrane protein transport protein (OMPP1/FadL/TodX)"/>
    <property type="match status" value="1"/>
</dbReference>
<evidence type="ECO:0000256" key="2">
    <source>
        <dbReference type="ARBA" id="ARBA00008163"/>
    </source>
</evidence>
<dbReference type="RefSeq" id="WP_172622706.1">
    <property type="nucleotide sequence ID" value="NZ_LR699119.1"/>
</dbReference>
<evidence type="ECO:0000256" key="1">
    <source>
        <dbReference type="ARBA" id="ARBA00004571"/>
    </source>
</evidence>
<keyword evidence="6" id="KW-0472">Membrane</keyword>
<evidence type="ECO:0000256" key="8">
    <source>
        <dbReference type="SAM" id="SignalP"/>
    </source>
</evidence>
<keyword evidence="10" id="KW-1185">Reference proteome</keyword>
<dbReference type="Pfam" id="PF03349">
    <property type="entry name" value="Toluene_X"/>
    <property type="match status" value="1"/>
</dbReference>
<dbReference type="PANTHER" id="PTHR35093:SF8">
    <property type="entry name" value="OUTER MEMBRANE PROTEIN NMB0088-RELATED"/>
    <property type="match status" value="1"/>
</dbReference>
<evidence type="ECO:0000256" key="5">
    <source>
        <dbReference type="ARBA" id="ARBA00022729"/>
    </source>
</evidence>
<sequence length="405" mass="44037">MRRLPLSLLTLLVSSSFMSTSALAAAFQLYELGTPIIGTAGVGQAAVAEDASISYFNPAGMGLLNQSQFMLGAQVLLPYTNFSKNTANTISGGNASNAGMLTPGMDVYYVYQYSPSLKFGVSLTAPYGGSLNYTDGWAGRYIVQDVLFYTLNLNPSIAYRVNNWLSLGAGVAVEYMNLQETVALPIEPLVDGQIDLKLDNFAYGFNLGAMLTPYQSTRIGIAYRSRIKHNLHGSTTFLRVTDEPGTSTQMIMPQNVIVSLAQDLSCQFTLLAELGWSNWSSMQNTILHVDRFSETTPRHWNNTYRAGLGGQFKATPDFTLQAGASFDSSPTNTSHRLPDMPMDRQIRLGVGILYAMMKPVTLGVSYEYMNLGKGDIHNVSSNGVLAGSYSRNYANTVQVSLNVAT</sequence>
<keyword evidence="5 8" id="KW-0732">Signal</keyword>
<name>A0A5E4PFJ3_9COXI</name>
<dbReference type="EMBL" id="LR699119">
    <property type="protein sequence ID" value="VVC75272.1"/>
    <property type="molecule type" value="Genomic_DNA"/>
</dbReference>
<evidence type="ECO:0000313" key="10">
    <source>
        <dbReference type="Proteomes" id="UP000324194"/>
    </source>
</evidence>
<evidence type="ECO:0000256" key="7">
    <source>
        <dbReference type="ARBA" id="ARBA00023237"/>
    </source>
</evidence>
<comment type="subcellular location">
    <subcellularLocation>
        <location evidence="1">Cell outer membrane</location>
        <topology evidence="1">Multi-pass membrane protein</topology>
    </subcellularLocation>
</comment>
<evidence type="ECO:0000256" key="4">
    <source>
        <dbReference type="ARBA" id="ARBA00022692"/>
    </source>
</evidence>
<dbReference type="AlphaFoldDB" id="A0A5E4PFJ3"/>
<evidence type="ECO:0000256" key="6">
    <source>
        <dbReference type="ARBA" id="ARBA00023136"/>
    </source>
</evidence>
<evidence type="ECO:0000313" key="9">
    <source>
        <dbReference type="EMBL" id="VVC75272.1"/>
    </source>
</evidence>
<dbReference type="PANTHER" id="PTHR35093">
    <property type="entry name" value="OUTER MEMBRANE PROTEIN NMB0088-RELATED"/>
    <property type="match status" value="1"/>
</dbReference>
<dbReference type="Proteomes" id="UP000324194">
    <property type="component" value="Chromosome 1"/>
</dbReference>
<keyword evidence="7" id="KW-0998">Cell outer membrane</keyword>
<organism evidence="9 10">
    <name type="scientific">Aquicella siphonis</name>
    <dbReference type="NCBI Taxonomy" id="254247"/>
    <lineage>
        <taxon>Bacteria</taxon>
        <taxon>Pseudomonadati</taxon>
        <taxon>Pseudomonadota</taxon>
        <taxon>Gammaproteobacteria</taxon>
        <taxon>Legionellales</taxon>
        <taxon>Coxiellaceae</taxon>
        <taxon>Aquicella</taxon>
    </lineage>
</organism>
<reference evidence="9 10" key="1">
    <citation type="submission" date="2019-08" db="EMBL/GenBank/DDBJ databases">
        <authorList>
            <person name="Guy L."/>
        </authorList>
    </citation>
    <scope>NUCLEOTIDE SEQUENCE [LARGE SCALE GENOMIC DNA]</scope>
    <source>
        <strain evidence="9 10">SGT-108</strain>
    </source>
</reference>
<comment type="similarity">
    <text evidence="2">Belongs to the OmpP1/FadL family.</text>
</comment>
<dbReference type="InterPro" id="IPR005017">
    <property type="entry name" value="OMPP1/FadL/TodX"/>
</dbReference>
<accession>A0A5E4PFJ3</accession>
<dbReference type="KEGG" id="asip:AQUSIP_05600"/>
<protein>
    <submittedName>
        <fullName evidence="9">Outer membrane protein</fullName>
    </submittedName>
</protein>
<keyword evidence="3" id="KW-1134">Transmembrane beta strand</keyword>
<keyword evidence="4" id="KW-0812">Transmembrane</keyword>
<dbReference type="GO" id="GO:0009279">
    <property type="term" value="C:cell outer membrane"/>
    <property type="evidence" value="ECO:0007669"/>
    <property type="project" value="UniProtKB-SubCell"/>
</dbReference>
<feature type="chain" id="PRO_5022978960" evidence="8">
    <location>
        <begin position="25"/>
        <end position="405"/>
    </location>
</feature>
<dbReference type="GO" id="GO:0015483">
    <property type="term" value="F:long-chain fatty acid transporting porin activity"/>
    <property type="evidence" value="ECO:0007669"/>
    <property type="project" value="TreeGrafter"/>
</dbReference>
<evidence type="ECO:0000256" key="3">
    <source>
        <dbReference type="ARBA" id="ARBA00022452"/>
    </source>
</evidence>
<dbReference type="SUPFAM" id="SSF56935">
    <property type="entry name" value="Porins"/>
    <property type="match status" value="1"/>
</dbReference>